<evidence type="ECO:0000313" key="1">
    <source>
        <dbReference type="EMBL" id="KKM73874.1"/>
    </source>
</evidence>
<dbReference type="AlphaFoldDB" id="A0A0F9JVN8"/>
<sequence length="100" mass="10582">MVGIRRVGINTKIFGAGGGARPSGPVQLTVAYVATQFNFKWKAPAGSFLTFHNGNGTTSTVEGGDAVLKTHTTDYSGAGTFDFWITGDVLDLTYEDFSAQ</sequence>
<comment type="caution">
    <text evidence="1">The sequence shown here is derived from an EMBL/GenBank/DDBJ whole genome shotgun (WGS) entry which is preliminary data.</text>
</comment>
<protein>
    <submittedName>
        <fullName evidence="1">Uncharacterized protein</fullName>
    </submittedName>
</protein>
<accession>A0A0F9JVN8</accession>
<gene>
    <name evidence="1" type="ORF">LCGC14_1405990</name>
</gene>
<proteinExistence type="predicted"/>
<dbReference type="EMBL" id="LAZR01009231">
    <property type="protein sequence ID" value="KKM73874.1"/>
    <property type="molecule type" value="Genomic_DNA"/>
</dbReference>
<reference evidence="1" key="1">
    <citation type="journal article" date="2015" name="Nature">
        <title>Complex archaea that bridge the gap between prokaryotes and eukaryotes.</title>
        <authorList>
            <person name="Spang A."/>
            <person name="Saw J.H."/>
            <person name="Jorgensen S.L."/>
            <person name="Zaremba-Niedzwiedzka K."/>
            <person name="Martijn J."/>
            <person name="Lind A.E."/>
            <person name="van Eijk R."/>
            <person name="Schleper C."/>
            <person name="Guy L."/>
            <person name="Ettema T.J."/>
        </authorList>
    </citation>
    <scope>NUCLEOTIDE SEQUENCE</scope>
</reference>
<organism evidence="1">
    <name type="scientific">marine sediment metagenome</name>
    <dbReference type="NCBI Taxonomy" id="412755"/>
    <lineage>
        <taxon>unclassified sequences</taxon>
        <taxon>metagenomes</taxon>
        <taxon>ecological metagenomes</taxon>
    </lineage>
</organism>
<name>A0A0F9JVN8_9ZZZZ</name>
<feature type="non-terminal residue" evidence="1">
    <location>
        <position position="100"/>
    </location>
</feature>